<feature type="domain" description="Toprim" evidence="1">
    <location>
        <begin position="25"/>
        <end position="119"/>
    </location>
</feature>
<dbReference type="EMBL" id="MOEN01000004">
    <property type="protein sequence ID" value="OMH41083.1"/>
    <property type="molecule type" value="Genomic_DNA"/>
</dbReference>
<gene>
    <name evidence="2" type="ORF">BLW93_01825</name>
</gene>
<dbReference type="AlphaFoldDB" id="A0A1R1MMU6"/>
<keyword evidence="3" id="KW-1185">Reference proteome</keyword>
<dbReference type="CDD" id="cd00188">
    <property type="entry name" value="TOPRIM"/>
    <property type="match status" value="1"/>
</dbReference>
<dbReference type="SMART" id="SM00493">
    <property type="entry name" value="TOPRIM"/>
    <property type="match status" value="1"/>
</dbReference>
<evidence type="ECO:0000313" key="3">
    <source>
        <dbReference type="Proteomes" id="UP000187408"/>
    </source>
</evidence>
<reference evidence="2 3" key="1">
    <citation type="submission" date="2016-10" db="EMBL/GenBank/DDBJ databases">
        <title>Genome sequence of a sulfur-reducing bacterium Desulfurobacterium indicum K6013.</title>
        <authorList>
            <person name="Cao J."/>
            <person name="Shao Z."/>
            <person name="Alain K."/>
            <person name="Jebbar M."/>
        </authorList>
    </citation>
    <scope>NUCLEOTIDE SEQUENCE [LARGE SCALE GENOMIC DNA]</scope>
    <source>
        <strain evidence="2 3">K6013</strain>
    </source>
</reference>
<dbReference type="Gene3D" id="3.40.1360.10">
    <property type="match status" value="1"/>
</dbReference>
<organism evidence="2 3">
    <name type="scientific">Desulfurobacterium indicum</name>
    <dbReference type="NCBI Taxonomy" id="1914305"/>
    <lineage>
        <taxon>Bacteria</taxon>
        <taxon>Pseudomonadati</taxon>
        <taxon>Aquificota</taxon>
        <taxon>Aquificia</taxon>
        <taxon>Desulfurobacteriales</taxon>
        <taxon>Desulfurobacteriaceae</taxon>
        <taxon>Desulfurobacterium</taxon>
    </lineage>
</organism>
<dbReference type="SUPFAM" id="SSF110455">
    <property type="entry name" value="Toprim domain"/>
    <property type="match status" value="1"/>
</dbReference>
<dbReference type="InterPro" id="IPR006171">
    <property type="entry name" value="TOPRIM_dom"/>
</dbReference>
<dbReference type="RefSeq" id="WP_076712412.1">
    <property type="nucleotide sequence ID" value="NZ_MOEN01000004.1"/>
</dbReference>
<sequence length="124" mass="14827">MEREKQRKLKLWLMELKNFINRTENTIIVVEGKRDKIALKKFGIDRVYPLKGKGFHDFAQILSDEIKPQSIILITDFDPEGEIIFQKLQKIFSRYNLPIDTSFREELRKTGIKFVEEIPKRIFK</sequence>
<dbReference type="Proteomes" id="UP000187408">
    <property type="component" value="Unassembled WGS sequence"/>
</dbReference>
<dbReference type="OrthoDB" id="14353at2"/>
<protein>
    <recommendedName>
        <fullName evidence="1">Toprim domain-containing protein</fullName>
    </recommendedName>
</protein>
<dbReference type="PANTHER" id="PTHR39964:SF2">
    <property type="entry name" value="UPF0292 PROTEIN MJ1624"/>
    <property type="match status" value="1"/>
</dbReference>
<comment type="caution">
    <text evidence="2">The sequence shown here is derived from an EMBL/GenBank/DDBJ whole genome shotgun (WGS) entry which is preliminary data.</text>
</comment>
<name>A0A1R1MMU6_9BACT</name>
<evidence type="ECO:0000313" key="2">
    <source>
        <dbReference type="EMBL" id="OMH41083.1"/>
    </source>
</evidence>
<dbReference type="PANTHER" id="PTHR39964">
    <property type="entry name" value="UPF0292 PROTEIN TK1411"/>
    <property type="match status" value="1"/>
</dbReference>
<dbReference type="PROSITE" id="PS50880">
    <property type="entry name" value="TOPRIM"/>
    <property type="match status" value="1"/>
</dbReference>
<proteinExistence type="predicted"/>
<accession>A0A1R1MMU6</accession>
<dbReference type="Pfam" id="PF01751">
    <property type="entry name" value="Toprim"/>
    <property type="match status" value="1"/>
</dbReference>
<evidence type="ECO:0000259" key="1">
    <source>
        <dbReference type="PROSITE" id="PS50880"/>
    </source>
</evidence>
<dbReference type="STRING" id="1914305.BLW93_01825"/>